<keyword evidence="5" id="KW-0699">rRNA-binding</keyword>
<sequence length="177" mass="19511">MPNQKNKEQVFALKDKISKAKSIVFTDYKGLNSNQANELRRKLSEEGSEIEIAKNTLLKIALKESGYEIKEVEKTFEGSTAAILSYSDPISPLKKLFEFIKTAGLPKVKLGIFDGGFLPESDVETLSKLPSKEVLVSKLLSTFNSPIFGFVNVLSGTKRKFVYALNEITKKKGGAAS</sequence>
<organism evidence="6 7">
    <name type="scientific">candidate division WWE3 bacterium RIFCSPLOWO2_01_FULL_41_18</name>
    <dbReference type="NCBI Taxonomy" id="1802625"/>
    <lineage>
        <taxon>Bacteria</taxon>
        <taxon>Katanobacteria</taxon>
    </lineage>
</organism>
<dbReference type="Proteomes" id="UP000176504">
    <property type="component" value="Unassembled WGS sequence"/>
</dbReference>
<dbReference type="Gene3D" id="6.10.250.290">
    <property type="match status" value="1"/>
</dbReference>
<dbReference type="NCBIfam" id="NF000955">
    <property type="entry name" value="PRK00099.1-1"/>
    <property type="match status" value="1"/>
</dbReference>
<gene>
    <name evidence="5" type="primary">rplJ</name>
    <name evidence="6" type="ORF">A3A78_01260</name>
</gene>
<dbReference type="GO" id="GO:1990904">
    <property type="term" value="C:ribonucleoprotein complex"/>
    <property type="evidence" value="ECO:0007669"/>
    <property type="project" value="UniProtKB-KW"/>
</dbReference>
<dbReference type="InterPro" id="IPR043141">
    <property type="entry name" value="Ribosomal_uL10-like_sf"/>
</dbReference>
<name>A0A1F4VEJ3_UNCKA</name>
<dbReference type="CDD" id="cd05797">
    <property type="entry name" value="Ribosomal_L10"/>
    <property type="match status" value="1"/>
</dbReference>
<comment type="caution">
    <text evidence="6">The sequence shown here is derived from an EMBL/GenBank/DDBJ whole genome shotgun (WGS) entry which is preliminary data.</text>
</comment>
<keyword evidence="5" id="KW-0694">RNA-binding</keyword>
<keyword evidence="2 5" id="KW-0689">Ribosomal protein</keyword>
<dbReference type="SUPFAM" id="SSF160369">
    <property type="entry name" value="Ribosomal protein L10-like"/>
    <property type="match status" value="1"/>
</dbReference>
<dbReference type="Gene3D" id="3.30.70.1730">
    <property type="match status" value="1"/>
</dbReference>
<dbReference type="HAMAP" id="MF_00362">
    <property type="entry name" value="Ribosomal_uL10"/>
    <property type="match status" value="1"/>
</dbReference>
<comment type="function">
    <text evidence="5">Forms part of the ribosomal stalk, playing a central role in the interaction of the ribosome with GTP-bound translation factors.</text>
</comment>
<evidence type="ECO:0000313" key="6">
    <source>
        <dbReference type="EMBL" id="OGC55565.1"/>
    </source>
</evidence>
<evidence type="ECO:0000256" key="5">
    <source>
        <dbReference type="HAMAP-Rule" id="MF_00362"/>
    </source>
</evidence>
<evidence type="ECO:0000256" key="3">
    <source>
        <dbReference type="ARBA" id="ARBA00023274"/>
    </source>
</evidence>
<dbReference type="AlphaFoldDB" id="A0A1F4VEJ3"/>
<reference evidence="6 7" key="1">
    <citation type="journal article" date="2016" name="Nat. Commun.">
        <title>Thousands of microbial genomes shed light on interconnected biogeochemical processes in an aquifer system.</title>
        <authorList>
            <person name="Anantharaman K."/>
            <person name="Brown C.T."/>
            <person name="Hug L.A."/>
            <person name="Sharon I."/>
            <person name="Castelle C.J."/>
            <person name="Probst A.J."/>
            <person name="Thomas B.C."/>
            <person name="Singh A."/>
            <person name="Wilkins M.J."/>
            <person name="Karaoz U."/>
            <person name="Brodie E.L."/>
            <person name="Williams K.H."/>
            <person name="Hubbard S.S."/>
            <person name="Banfield J.F."/>
        </authorList>
    </citation>
    <scope>NUCLEOTIDE SEQUENCE [LARGE SCALE GENOMIC DNA]</scope>
</reference>
<dbReference type="InterPro" id="IPR001790">
    <property type="entry name" value="Ribosomal_uL10"/>
</dbReference>
<comment type="similarity">
    <text evidence="1 5">Belongs to the universal ribosomal protein uL10 family.</text>
</comment>
<dbReference type="GO" id="GO:0070180">
    <property type="term" value="F:large ribosomal subunit rRNA binding"/>
    <property type="evidence" value="ECO:0007669"/>
    <property type="project" value="UniProtKB-UniRule"/>
</dbReference>
<evidence type="ECO:0000256" key="4">
    <source>
        <dbReference type="ARBA" id="ARBA00035202"/>
    </source>
</evidence>
<evidence type="ECO:0000313" key="7">
    <source>
        <dbReference type="Proteomes" id="UP000176504"/>
    </source>
</evidence>
<protein>
    <recommendedName>
        <fullName evidence="4 5">Large ribosomal subunit protein uL10</fullName>
    </recommendedName>
</protein>
<dbReference type="Pfam" id="PF00466">
    <property type="entry name" value="Ribosomal_L10"/>
    <property type="match status" value="1"/>
</dbReference>
<keyword evidence="3 5" id="KW-0687">Ribonucleoprotein</keyword>
<dbReference type="GO" id="GO:0006412">
    <property type="term" value="P:translation"/>
    <property type="evidence" value="ECO:0007669"/>
    <property type="project" value="UniProtKB-UniRule"/>
</dbReference>
<accession>A0A1F4VEJ3</accession>
<proteinExistence type="inferred from homology"/>
<evidence type="ECO:0000256" key="2">
    <source>
        <dbReference type="ARBA" id="ARBA00022980"/>
    </source>
</evidence>
<dbReference type="PANTHER" id="PTHR11560">
    <property type="entry name" value="39S RIBOSOMAL PROTEIN L10, MITOCHONDRIAL"/>
    <property type="match status" value="1"/>
</dbReference>
<dbReference type="InterPro" id="IPR047865">
    <property type="entry name" value="Ribosomal_uL10_bac_type"/>
</dbReference>
<dbReference type="EMBL" id="MEVI01000002">
    <property type="protein sequence ID" value="OGC55565.1"/>
    <property type="molecule type" value="Genomic_DNA"/>
</dbReference>
<dbReference type="GO" id="GO:0005840">
    <property type="term" value="C:ribosome"/>
    <property type="evidence" value="ECO:0007669"/>
    <property type="project" value="UniProtKB-KW"/>
</dbReference>
<comment type="subunit">
    <text evidence="5">Part of the ribosomal stalk of the 50S ribosomal subunit. The N-terminus interacts with L11 and the large rRNA to form the base of the stalk. The C-terminus forms an elongated spine to which L12 dimers bind in a sequential fashion forming a multimeric L10(L12)X complex.</text>
</comment>
<evidence type="ECO:0000256" key="1">
    <source>
        <dbReference type="ARBA" id="ARBA00008889"/>
    </source>
</evidence>
<dbReference type="InterPro" id="IPR022973">
    <property type="entry name" value="Ribosomal_uL10_bac"/>
</dbReference>